<feature type="region of interest" description="Disordered" evidence="1">
    <location>
        <begin position="136"/>
        <end position="156"/>
    </location>
</feature>
<evidence type="ECO:0000313" key="3">
    <source>
        <dbReference type="Proteomes" id="UP001187192"/>
    </source>
</evidence>
<accession>A0AA87ZKH3</accession>
<gene>
    <name evidence="2" type="ORF">TIFTF001_005742</name>
</gene>
<keyword evidence="3" id="KW-1185">Reference proteome</keyword>
<protein>
    <recommendedName>
        <fullName evidence="4">Myb/SANT-like domain-containing protein</fullName>
    </recommendedName>
</protein>
<reference evidence="2" key="1">
    <citation type="submission" date="2023-07" db="EMBL/GenBank/DDBJ databases">
        <title>draft genome sequence of fig (Ficus carica).</title>
        <authorList>
            <person name="Takahashi T."/>
            <person name="Nishimura K."/>
        </authorList>
    </citation>
    <scope>NUCLEOTIDE SEQUENCE</scope>
</reference>
<organism evidence="2 3">
    <name type="scientific">Ficus carica</name>
    <name type="common">Common fig</name>
    <dbReference type="NCBI Taxonomy" id="3494"/>
    <lineage>
        <taxon>Eukaryota</taxon>
        <taxon>Viridiplantae</taxon>
        <taxon>Streptophyta</taxon>
        <taxon>Embryophyta</taxon>
        <taxon>Tracheophyta</taxon>
        <taxon>Spermatophyta</taxon>
        <taxon>Magnoliopsida</taxon>
        <taxon>eudicotyledons</taxon>
        <taxon>Gunneridae</taxon>
        <taxon>Pentapetalae</taxon>
        <taxon>rosids</taxon>
        <taxon>fabids</taxon>
        <taxon>Rosales</taxon>
        <taxon>Moraceae</taxon>
        <taxon>Ficeae</taxon>
        <taxon>Ficus</taxon>
    </lineage>
</organism>
<dbReference type="EMBL" id="BTGU01000006">
    <property type="protein sequence ID" value="GMN36112.1"/>
    <property type="molecule type" value="Genomic_DNA"/>
</dbReference>
<sequence>MPRKASGETYVWDNAKEKKFLQQLDDYLACSGGRHPPKAILDLWATQFNAEFGGQTGLGYDASTDRVICSDEAWQSFIQVFKECNYLRHKRLRYKELYSNVLEKSHAAGASGYGLVTMRDDSTTYVGHEGSMDNSGNHDFDDDLMPTTGKRKQRDETDEMTFIAMQEIVSHFRGQSGSGPSNDTSSRTDHMLMWMTIMSEMGIAPNQRCLMWHYFDYHPRLQRTFY</sequence>
<name>A0AA87ZKH3_FICCA</name>
<comment type="caution">
    <text evidence="2">The sequence shown here is derived from an EMBL/GenBank/DDBJ whole genome shotgun (WGS) entry which is preliminary data.</text>
</comment>
<dbReference type="Proteomes" id="UP001187192">
    <property type="component" value="Unassembled WGS sequence"/>
</dbReference>
<evidence type="ECO:0008006" key="4">
    <source>
        <dbReference type="Google" id="ProtNLM"/>
    </source>
</evidence>
<dbReference type="AlphaFoldDB" id="A0AA87ZKH3"/>
<proteinExistence type="predicted"/>
<evidence type="ECO:0000256" key="1">
    <source>
        <dbReference type="SAM" id="MobiDB-lite"/>
    </source>
</evidence>
<evidence type="ECO:0000313" key="2">
    <source>
        <dbReference type="EMBL" id="GMN36112.1"/>
    </source>
</evidence>